<organism evidence="4 5">
    <name type="scientific">Marinomonas ostreistagni</name>
    <dbReference type="NCBI Taxonomy" id="359209"/>
    <lineage>
        <taxon>Bacteria</taxon>
        <taxon>Pseudomonadati</taxon>
        <taxon>Pseudomonadota</taxon>
        <taxon>Gammaproteobacteria</taxon>
        <taxon>Oceanospirillales</taxon>
        <taxon>Oceanospirillaceae</taxon>
        <taxon>Marinomonas</taxon>
    </lineage>
</organism>
<keyword evidence="5" id="KW-1185">Reference proteome</keyword>
<evidence type="ECO:0000313" key="4">
    <source>
        <dbReference type="EMBL" id="MBJ7552666.1"/>
    </source>
</evidence>
<dbReference type="SUPFAM" id="SSF51735">
    <property type="entry name" value="NAD(P)-binding Rossmann-fold domains"/>
    <property type="match status" value="1"/>
</dbReference>
<dbReference type="PANTHER" id="PTHR43401:SF2">
    <property type="entry name" value="L-THREONINE 3-DEHYDROGENASE"/>
    <property type="match status" value="1"/>
</dbReference>
<dbReference type="Gene3D" id="3.90.180.10">
    <property type="entry name" value="Medium-chain alcohol dehydrogenases, catalytic domain"/>
    <property type="match status" value="1"/>
</dbReference>
<sequence>MKAIVFEAKNSSHLVNINQSVTLKEGEALVKTSACGLCHTDIEILKGNYGEDAYPVVPGHEYSGIVVEVNAKSDRVKVGNQVIVDPNIACGSCRSCEQGLTNLCENLEAYGVTQNGGFGEYSIVKVENLHPIENLDMRVAALAEPMACVLNALGIANLSKTQNALIYGAGPMGLMLGIALFARGITDVTVVDINQERASFASKLGFTAVCDSNELQTYDLTVDATGIPAVAESLISFTNSGGNIIFYGVCPKDAKISLSPFEVFRRQITIVGSHSLNKNIPESIEVLKHQETKLKQLITEVNSLSDVNDTITGTSKTGMKLQMVYI</sequence>
<feature type="domain" description="Alcohol dehydrogenase-like N-terminal" evidence="3">
    <location>
        <begin position="25"/>
        <end position="133"/>
    </location>
</feature>
<name>A0ABS0ZHM1_9GAMM</name>
<dbReference type="RefSeq" id="WP_199464205.1">
    <property type="nucleotide sequence ID" value="NZ_JAEMUH010000026.1"/>
</dbReference>
<keyword evidence="1" id="KW-0560">Oxidoreductase</keyword>
<dbReference type="Pfam" id="PF00107">
    <property type="entry name" value="ADH_zinc_N"/>
    <property type="match status" value="1"/>
</dbReference>
<dbReference type="Pfam" id="PF08240">
    <property type="entry name" value="ADH_N"/>
    <property type="match status" value="1"/>
</dbReference>
<protein>
    <submittedName>
        <fullName evidence="4">Alcohol dehydrogenase catalytic domain-containing protein</fullName>
    </submittedName>
</protein>
<evidence type="ECO:0000259" key="3">
    <source>
        <dbReference type="Pfam" id="PF08240"/>
    </source>
</evidence>
<dbReference type="Proteomes" id="UP000598488">
    <property type="component" value="Unassembled WGS sequence"/>
</dbReference>
<gene>
    <name evidence="4" type="ORF">JHD44_18505</name>
</gene>
<accession>A0ABS0ZHM1</accession>
<dbReference type="Gene3D" id="3.40.50.720">
    <property type="entry name" value="NAD(P)-binding Rossmann-like Domain"/>
    <property type="match status" value="1"/>
</dbReference>
<dbReference type="InterPro" id="IPR013149">
    <property type="entry name" value="ADH-like_C"/>
</dbReference>
<dbReference type="InterPro" id="IPR036291">
    <property type="entry name" value="NAD(P)-bd_dom_sf"/>
</dbReference>
<reference evidence="4 5" key="1">
    <citation type="submission" date="2020-12" db="EMBL/GenBank/DDBJ databases">
        <title>Comparative genome analysis of fungal antagonists Marinomonas ostreistagni 398 and M. spartinae 468.</title>
        <authorList>
            <person name="Fields J.L."/>
            <person name="Mavrodi O.V."/>
            <person name="Biber P.D."/>
            <person name="Indest K.J."/>
            <person name="Mavrodi D.V."/>
        </authorList>
    </citation>
    <scope>NUCLEOTIDE SEQUENCE [LARGE SCALE GENOMIC DNA]</scope>
    <source>
        <strain evidence="4 5">USM7</strain>
    </source>
</reference>
<proteinExistence type="predicted"/>
<dbReference type="InterPro" id="IPR050129">
    <property type="entry name" value="Zn_alcohol_dh"/>
</dbReference>
<dbReference type="EMBL" id="JAEMUH010000026">
    <property type="protein sequence ID" value="MBJ7552666.1"/>
    <property type="molecule type" value="Genomic_DNA"/>
</dbReference>
<dbReference type="SUPFAM" id="SSF50129">
    <property type="entry name" value="GroES-like"/>
    <property type="match status" value="1"/>
</dbReference>
<evidence type="ECO:0000256" key="1">
    <source>
        <dbReference type="ARBA" id="ARBA00023002"/>
    </source>
</evidence>
<dbReference type="PANTHER" id="PTHR43401">
    <property type="entry name" value="L-THREONINE 3-DEHYDROGENASE"/>
    <property type="match status" value="1"/>
</dbReference>
<comment type="caution">
    <text evidence="4">The sequence shown here is derived from an EMBL/GenBank/DDBJ whole genome shotgun (WGS) entry which is preliminary data.</text>
</comment>
<feature type="domain" description="Alcohol dehydrogenase-like C-terminal" evidence="2">
    <location>
        <begin position="171"/>
        <end position="286"/>
    </location>
</feature>
<dbReference type="InterPro" id="IPR013154">
    <property type="entry name" value="ADH-like_N"/>
</dbReference>
<evidence type="ECO:0000313" key="5">
    <source>
        <dbReference type="Proteomes" id="UP000598488"/>
    </source>
</evidence>
<dbReference type="InterPro" id="IPR011032">
    <property type="entry name" value="GroES-like_sf"/>
</dbReference>
<evidence type="ECO:0000259" key="2">
    <source>
        <dbReference type="Pfam" id="PF00107"/>
    </source>
</evidence>